<protein>
    <submittedName>
        <fullName evidence="1">Uncharacterized protein</fullName>
    </submittedName>
</protein>
<evidence type="ECO:0000313" key="2">
    <source>
        <dbReference type="Proteomes" id="UP000245489"/>
    </source>
</evidence>
<sequence length="151" mass="17216">MIGNRAMENKKFDLENLPRQNIFKVPDNYFEELPMRVQAQTSGKTKTVPLVSWSKQRTWASIAACSTIAILGYFTLMPKQDSLGNEALSGVKNTEIVNYLIQENLNQTDVAEQFENNKSVKFKDSDLLENLKVSDKDILQSIDIENIQEEI</sequence>
<comment type="caution">
    <text evidence="1">The sequence shown here is derived from an EMBL/GenBank/DDBJ whole genome shotgun (WGS) entry which is preliminary data.</text>
</comment>
<dbReference type="EMBL" id="QGGO01000011">
    <property type="protein sequence ID" value="PWK26492.1"/>
    <property type="molecule type" value="Genomic_DNA"/>
</dbReference>
<accession>A0A316EA92</accession>
<keyword evidence="2" id="KW-1185">Reference proteome</keyword>
<dbReference type="OrthoDB" id="893763at2"/>
<gene>
    <name evidence="1" type="ORF">LV89_02337</name>
</gene>
<dbReference type="Proteomes" id="UP000245489">
    <property type="component" value="Unassembled WGS sequence"/>
</dbReference>
<name>A0A316EA92_9BACT</name>
<proteinExistence type="predicted"/>
<dbReference type="AlphaFoldDB" id="A0A316EA92"/>
<evidence type="ECO:0000313" key="1">
    <source>
        <dbReference type="EMBL" id="PWK26492.1"/>
    </source>
</evidence>
<reference evidence="1 2" key="1">
    <citation type="submission" date="2018-05" db="EMBL/GenBank/DDBJ databases">
        <title>Genomic Encyclopedia of Archaeal and Bacterial Type Strains, Phase II (KMG-II): from individual species to whole genera.</title>
        <authorList>
            <person name="Goeker M."/>
        </authorList>
    </citation>
    <scope>NUCLEOTIDE SEQUENCE [LARGE SCALE GENOMIC DNA]</scope>
    <source>
        <strain evidence="1 2">DSM 22214</strain>
    </source>
</reference>
<organism evidence="1 2">
    <name type="scientific">Arcicella aurantiaca</name>
    <dbReference type="NCBI Taxonomy" id="591202"/>
    <lineage>
        <taxon>Bacteria</taxon>
        <taxon>Pseudomonadati</taxon>
        <taxon>Bacteroidota</taxon>
        <taxon>Cytophagia</taxon>
        <taxon>Cytophagales</taxon>
        <taxon>Flectobacillaceae</taxon>
        <taxon>Arcicella</taxon>
    </lineage>
</organism>